<dbReference type="InterPro" id="IPR042106">
    <property type="entry name" value="Nuo/plastoQ_OxRdtase_6_NuoJ"/>
</dbReference>
<gene>
    <name evidence="3" type="ORF">A2Z86_10135</name>
</gene>
<dbReference type="Pfam" id="PF00499">
    <property type="entry name" value="Oxidored_q3"/>
    <property type="match status" value="1"/>
</dbReference>
<dbReference type="InterPro" id="IPR001457">
    <property type="entry name" value="NADH_UbQ/plastoQ_OxRdtase_su6"/>
</dbReference>
<feature type="transmembrane region" description="Helical" evidence="2">
    <location>
        <begin position="54"/>
        <end position="77"/>
    </location>
</feature>
<dbReference type="Gene3D" id="1.20.120.1200">
    <property type="entry name" value="NADH-ubiquinone/plastoquinone oxidoreductase chain 6, subunit NuoJ"/>
    <property type="match status" value="1"/>
</dbReference>
<evidence type="ECO:0000256" key="2">
    <source>
        <dbReference type="RuleBase" id="RU004429"/>
    </source>
</evidence>
<dbReference type="PANTHER" id="PTHR33269:SF17">
    <property type="entry name" value="NADH-UBIQUINONE OXIDOREDUCTASE CHAIN 6"/>
    <property type="match status" value="1"/>
</dbReference>
<name>A0A1F5YFH7_9BACT</name>
<keyword evidence="2" id="KW-1003">Cell membrane</keyword>
<keyword evidence="2" id="KW-0812">Transmembrane</keyword>
<dbReference type="Proteomes" id="UP000176992">
    <property type="component" value="Unassembled WGS sequence"/>
</dbReference>
<dbReference type="AlphaFoldDB" id="A0A1F5YFH7"/>
<proteinExistence type="inferred from homology"/>
<dbReference type="GO" id="GO:0048038">
    <property type="term" value="F:quinone binding"/>
    <property type="evidence" value="ECO:0007669"/>
    <property type="project" value="UniProtKB-UniRule"/>
</dbReference>
<dbReference type="GO" id="GO:0008137">
    <property type="term" value="F:NADH dehydrogenase (ubiquinone) activity"/>
    <property type="evidence" value="ECO:0007669"/>
    <property type="project" value="UniProtKB-UniRule"/>
</dbReference>
<dbReference type="PANTHER" id="PTHR33269">
    <property type="entry name" value="NADH-UBIQUINONE OXIDOREDUCTASE CHAIN 6"/>
    <property type="match status" value="1"/>
</dbReference>
<comment type="similarity">
    <text evidence="1 2">Belongs to the complex I subunit 6 family.</text>
</comment>
<organism evidence="3 4">
    <name type="scientific">Candidatus Glassbacteria bacterium GWA2_58_10</name>
    <dbReference type="NCBI Taxonomy" id="1817865"/>
    <lineage>
        <taxon>Bacteria</taxon>
        <taxon>Candidatus Glassiibacteriota</taxon>
    </lineage>
</organism>
<protein>
    <recommendedName>
        <fullName evidence="2">NADH-quinone oxidoreductase subunit J</fullName>
        <ecNumber evidence="2">7.1.1.-</ecNumber>
    </recommendedName>
</protein>
<dbReference type="EC" id="7.1.1.-" evidence="2"/>
<evidence type="ECO:0000313" key="4">
    <source>
        <dbReference type="Proteomes" id="UP000176992"/>
    </source>
</evidence>
<comment type="function">
    <text evidence="2">NDH-1 shuttles electrons from NADH, via FMN and iron-sulfur (Fe-S) centers, to quinones in the respiratory chain. Couples the redox reaction to proton translocation (for every two electrons transferred, four hydrogen ions are translocated across the cytoplasmic membrane), and thus conserves the redox energy in a proton gradient.</text>
</comment>
<feature type="transmembrane region" description="Helical" evidence="2">
    <location>
        <begin position="141"/>
        <end position="163"/>
    </location>
</feature>
<feature type="transmembrane region" description="Helical" evidence="2">
    <location>
        <begin position="6"/>
        <end position="23"/>
    </location>
</feature>
<keyword evidence="2" id="KW-0520">NAD</keyword>
<sequence>MAEQILFYLFAVIAIISALSAVTRKNPVVSAVWLVSCMCSLAVIYVLLEAYFLAAVQVIVYAGAVLMLFVFVIMLLNLRTGIIGQFRNLGLKFMGLVLTVIILRQFYTAFKGTSLILGNAGGLEPGFGEARAVGELLFTRYVYPLELISILLLVAIVGALVLAGKESS</sequence>
<keyword evidence="2" id="KW-0472">Membrane</keyword>
<keyword evidence="2" id="KW-1133">Transmembrane helix</keyword>
<feature type="transmembrane region" description="Helical" evidence="2">
    <location>
        <begin position="89"/>
        <end position="107"/>
    </location>
</feature>
<feature type="transmembrane region" description="Helical" evidence="2">
    <location>
        <begin position="30"/>
        <end position="48"/>
    </location>
</feature>
<keyword evidence="2" id="KW-0874">Quinone</keyword>
<comment type="subcellular location">
    <subcellularLocation>
        <location evidence="2">Cell membrane</location>
        <topology evidence="2">Multi-pass membrane protein</topology>
    </subcellularLocation>
</comment>
<dbReference type="EMBL" id="MFIV01000076">
    <property type="protein sequence ID" value="OGF98601.1"/>
    <property type="molecule type" value="Genomic_DNA"/>
</dbReference>
<comment type="caution">
    <text evidence="3">The sequence shown here is derived from an EMBL/GenBank/DDBJ whole genome shotgun (WGS) entry which is preliminary data.</text>
</comment>
<reference evidence="3 4" key="1">
    <citation type="journal article" date="2016" name="Nat. Commun.">
        <title>Thousands of microbial genomes shed light on interconnected biogeochemical processes in an aquifer system.</title>
        <authorList>
            <person name="Anantharaman K."/>
            <person name="Brown C.T."/>
            <person name="Hug L.A."/>
            <person name="Sharon I."/>
            <person name="Castelle C.J."/>
            <person name="Probst A.J."/>
            <person name="Thomas B.C."/>
            <person name="Singh A."/>
            <person name="Wilkins M.J."/>
            <person name="Karaoz U."/>
            <person name="Brodie E.L."/>
            <person name="Williams K.H."/>
            <person name="Hubbard S.S."/>
            <person name="Banfield J.F."/>
        </authorList>
    </citation>
    <scope>NUCLEOTIDE SEQUENCE [LARGE SCALE GENOMIC DNA]</scope>
</reference>
<accession>A0A1F5YFH7</accession>
<evidence type="ECO:0000256" key="1">
    <source>
        <dbReference type="ARBA" id="ARBA00005698"/>
    </source>
</evidence>
<evidence type="ECO:0000313" key="3">
    <source>
        <dbReference type="EMBL" id="OGF98601.1"/>
    </source>
</evidence>
<dbReference type="GO" id="GO:0005886">
    <property type="term" value="C:plasma membrane"/>
    <property type="evidence" value="ECO:0007669"/>
    <property type="project" value="UniProtKB-SubCell"/>
</dbReference>
<comment type="catalytic activity">
    <reaction evidence="2">
        <text>a quinone + NADH + 5 H(+)(in) = a quinol + NAD(+) + 4 H(+)(out)</text>
        <dbReference type="Rhea" id="RHEA:57888"/>
        <dbReference type="ChEBI" id="CHEBI:15378"/>
        <dbReference type="ChEBI" id="CHEBI:24646"/>
        <dbReference type="ChEBI" id="CHEBI:57540"/>
        <dbReference type="ChEBI" id="CHEBI:57945"/>
        <dbReference type="ChEBI" id="CHEBI:132124"/>
    </reaction>
</comment>